<keyword evidence="2" id="KW-0805">Transcription regulation</keyword>
<dbReference type="PANTHER" id="PTHR30346:SF0">
    <property type="entry name" value="HCA OPERON TRANSCRIPTIONAL ACTIVATOR HCAR"/>
    <property type="match status" value="1"/>
</dbReference>
<organism evidence="6">
    <name type="scientific">Halomonas sp. RT37</name>
    <dbReference type="NCBI Taxonomy" id="2950872"/>
    <lineage>
        <taxon>Bacteria</taxon>
        <taxon>Pseudomonadati</taxon>
        <taxon>Pseudomonadota</taxon>
        <taxon>Gammaproteobacteria</taxon>
        <taxon>Oceanospirillales</taxon>
        <taxon>Halomonadaceae</taxon>
        <taxon>Halomonas</taxon>
    </lineage>
</organism>
<dbReference type="Pfam" id="PF00126">
    <property type="entry name" value="HTH_1"/>
    <property type="match status" value="1"/>
</dbReference>
<dbReference type="PANTHER" id="PTHR30346">
    <property type="entry name" value="TRANSCRIPTIONAL DUAL REGULATOR HCAR-RELATED"/>
    <property type="match status" value="1"/>
</dbReference>
<dbReference type="GO" id="GO:0032993">
    <property type="term" value="C:protein-DNA complex"/>
    <property type="evidence" value="ECO:0007669"/>
    <property type="project" value="TreeGrafter"/>
</dbReference>
<evidence type="ECO:0000259" key="5">
    <source>
        <dbReference type="PROSITE" id="PS50931"/>
    </source>
</evidence>
<dbReference type="Pfam" id="PF03466">
    <property type="entry name" value="LysR_substrate"/>
    <property type="match status" value="1"/>
</dbReference>
<dbReference type="PROSITE" id="PS50931">
    <property type="entry name" value="HTH_LYSR"/>
    <property type="match status" value="1"/>
</dbReference>
<protein>
    <submittedName>
        <fullName evidence="6">LysR substrate-binding domain-containing protein</fullName>
    </submittedName>
</protein>
<dbReference type="GO" id="GO:0003677">
    <property type="term" value="F:DNA binding"/>
    <property type="evidence" value="ECO:0007669"/>
    <property type="project" value="UniProtKB-KW"/>
</dbReference>
<dbReference type="InterPro" id="IPR036388">
    <property type="entry name" value="WH-like_DNA-bd_sf"/>
</dbReference>
<name>A0AAU7KLA5_9GAMM</name>
<evidence type="ECO:0000256" key="3">
    <source>
        <dbReference type="ARBA" id="ARBA00023125"/>
    </source>
</evidence>
<dbReference type="Gene3D" id="3.40.190.10">
    <property type="entry name" value="Periplasmic binding protein-like II"/>
    <property type="match status" value="2"/>
</dbReference>
<dbReference type="EMBL" id="CP098827">
    <property type="protein sequence ID" value="XBO72485.1"/>
    <property type="molecule type" value="Genomic_DNA"/>
</dbReference>
<keyword evidence="4" id="KW-0804">Transcription</keyword>
<reference evidence="6" key="1">
    <citation type="submission" date="2022-06" db="EMBL/GenBank/DDBJ databases">
        <title>A novel DMS-producing enzyme.</title>
        <authorList>
            <person name="Zhang Y."/>
        </authorList>
    </citation>
    <scope>NUCLEOTIDE SEQUENCE</scope>
    <source>
        <strain evidence="6">RT37</strain>
    </source>
</reference>
<dbReference type="AlphaFoldDB" id="A0AAU7KLA5"/>
<evidence type="ECO:0000256" key="1">
    <source>
        <dbReference type="ARBA" id="ARBA00009437"/>
    </source>
</evidence>
<dbReference type="RefSeq" id="WP_045993213.1">
    <property type="nucleotide sequence ID" value="NZ_CP098827.1"/>
</dbReference>
<keyword evidence="3" id="KW-0238">DNA-binding</keyword>
<evidence type="ECO:0000313" key="6">
    <source>
        <dbReference type="EMBL" id="XBO72485.1"/>
    </source>
</evidence>
<comment type="similarity">
    <text evidence="1">Belongs to the LysR transcriptional regulatory family.</text>
</comment>
<dbReference type="InterPro" id="IPR036390">
    <property type="entry name" value="WH_DNA-bd_sf"/>
</dbReference>
<evidence type="ECO:0000256" key="2">
    <source>
        <dbReference type="ARBA" id="ARBA00023015"/>
    </source>
</evidence>
<sequence>MARSPSLRKLRYFVAVAESGKVTQAAVDLNVSQSSITTGVREIEDELGVKLFDRQAQGMVLTREGTRFLDRVRHVFQAVDEAFDSTRVHSPTLEGRLDLAMSYTVAGYFLPPLLAQFQRRYPGVTVRLHEASRPTIQAGLLGGRFDLAIMLISNLEPGAPLAQHLLIRSPRRLWVASHHPLHGRRDVGLADVAREPYIMLNVDEAEQTALRYWAPSGLGPQTLFSTSSVEAVRSLVASGSGVSILSDMVYRPWSLEGRRIEHIDLADPIPTMDVGFAWDRKRALSPPAQAFRDALIEAMAAG</sequence>
<evidence type="ECO:0000256" key="4">
    <source>
        <dbReference type="ARBA" id="ARBA00023163"/>
    </source>
</evidence>
<dbReference type="Gene3D" id="1.10.10.10">
    <property type="entry name" value="Winged helix-like DNA-binding domain superfamily/Winged helix DNA-binding domain"/>
    <property type="match status" value="1"/>
</dbReference>
<dbReference type="PRINTS" id="PR00039">
    <property type="entry name" value="HTHLYSR"/>
</dbReference>
<proteinExistence type="inferred from homology"/>
<accession>A0AAU7KLA5</accession>
<feature type="domain" description="HTH lysR-type" evidence="5">
    <location>
        <begin position="5"/>
        <end position="62"/>
    </location>
</feature>
<gene>
    <name evidence="6" type="ORF">NFG58_07215</name>
</gene>
<dbReference type="GO" id="GO:0003700">
    <property type="term" value="F:DNA-binding transcription factor activity"/>
    <property type="evidence" value="ECO:0007669"/>
    <property type="project" value="InterPro"/>
</dbReference>
<dbReference type="SUPFAM" id="SSF46785">
    <property type="entry name" value="Winged helix' DNA-binding domain"/>
    <property type="match status" value="1"/>
</dbReference>
<dbReference type="InterPro" id="IPR005119">
    <property type="entry name" value="LysR_subst-bd"/>
</dbReference>
<dbReference type="FunFam" id="1.10.10.10:FF:000001">
    <property type="entry name" value="LysR family transcriptional regulator"/>
    <property type="match status" value="1"/>
</dbReference>
<dbReference type="InterPro" id="IPR000847">
    <property type="entry name" value="LysR_HTH_N"/>
</dbReference>
<dbReference type="SUPFAM" id="SSF53850">
    <property type="entry name" value="Periplasmic binding protein-like II"/>
    <property type="match status" value="1"/>
</dbReference>